<evidence type="ECO:0000256" key="1">
    <source>
        <dbReference type="SAM" id="SignalP"/>
    </source>
</evidence>
<dbReference type="EMBL" id="MTHB01000229">
    <property type="protein sequence ID" value="OXC74168.1"/>
    <property type="molecule type" value="Genomic_DNA"/>
</dbReference>
<feature type="signal peptide" evidence="1">
    <location>
        <begin position="1"/>
        <end position="23"/>
    </location>
</feature>
<feature type="chain" id="PRO_5013098975" description="Lipoprotein" evidence="1">
    <location>
        <begin position="24"/>
        <end position="256"/>
    </location>
</feature>
<proteinExistence type="predicted"/>
<accession>A0A226WU96</accession>
<gene>
    <name evidence="2" type="ORF">BSU04_33135</name>
</gene>
<evidence type="ECO:0008006" key="4">
    <source>
        <dbReference type="Google" id="ProtNLM"/>
    </source>
</evidence>
<keyword evidence="1" id="KW-0732">Signal</keyword>
<evidence type="ECO:0000313" key="2">
    <source>
        <dbReference type="EMBL" id="OXC74168.1"/>
    </source>
</evidence>
<reference evidence="3" key="1">
    <citation type="submission" date="2017-01" db="EMBL/GenBank/DDBJ databases">
        <title>Genome Analysis of Deinococcus marmoris KOPRI26562.</title>
        <authorList>
            <person name="Kim J.H."/>
            <person name="Oh H.-M."/>
        </authorList>
    </citation>
    <scope>NUCLEOTIDE SEQUENCE [LARGE SCALE GENOMIC DNA]</scope>
    <source>
        <strain evidence="3">PAMC 26633</strain>
    </source>
</reference>
<dbReference type="Pfam" id="PF14366">
    <property type="entry name" value="DUF4410"/>
    <property type="match status" value="1"/>
</dbReference>
<evidence type="ECO:0000313" key="3">
    <source>
        <dbReference type="Proteomes" id="UP000214720"/>
    </source>
</evidence>
<name>A0A226WU96_CABSO</name>
<dbReference type="Proteomes" id="UP000214720">
    <property type="component" value="Unassembled WGS sequence"/>
</dbReference>
<sequence length="256" mass="26532">MNMLNILKMLAGRSAFRALSALAFCAVLLTGCAGGVTNVSAFPAAAQVRPETIYVYAFESTPDQVKLDGGLLQKVKTQFDGASTTKKQADDALEVREQVADEIVKQLQSMGLHAVRADSPAPTDRNVLIVQGSFETIDAGNRRRRMLVGLGAGKSQVGTSVQVVYQPAGEMPRLVQSFDAKADSGKAPGVVETAGIGAAAGHVGTSAAAGVGLHAMSETKHAGVSADAKRLADSVAKQVAQIGVGEGWMTPDRIKG</sequence>
<dbReference type="eggNOG" id="ENOG5033BDB">
    <property type="taxonomic scope" value="Bacteria"/>
</dbReference>
<dbReference type="AlphaFoldDB" id="A0A226WU96"/>
<organism evidence="2 3">
    <name type="scientific">Caballeronia sordidicola</name>
    <name type="common">Burkholderia sordidicola</name>
    <dbReference type="NCBI Taxonomy" id="196367"/>
    <lineage>
        <taxon>Bacteria</taxon>
        <taxon>Pseudomonadati</taxon>
        <taxon>Pseudomonadota</taxon>
        <taxon>Betaproteobacteria</taxon>
        <taxon>Burkholderiales</taxon>
        <taxon>Burkholderiaceae</taxon>
        <taxon>Caballeronia</taxon>
    </lineage>
</organism>
<dbReference type="InterPro" id="IPR025522">
    <property type="entry name" value="DUF4410"/>
</dbReference>
<protein>
    <recommendedName>
        <fullName evidence="4">Lipoprotein</fullName>
    </recommendedName>
</protein>
<comment type="caution">
    <text evidence="2">The sequence shown here is derived from an EMBL/GenBank/DDBJ whole genome shotgun (WGS) entry which is preliminary data.</text>
</comment>